<feature type="transmembrane region" description="Helical" evidence="7">
    <location>
        <begin position="58"/>
        <end position="81"/>
    </location>
</feature>
<dbReference type="GO" id="GO:0006171">
    <property type="term" value="P:cAMP biosynthetic process"/>
    <property type="evidence" value="ECO:0007669"/>
    <property type="project" value="TreeGrafter"/>
</dbReference>
<dbReference type="GO" id="GO:0004016">
    <property type="term" value="F:adenylate cyclase activity"/>
    <property type="evidence" value="ECO:0007669"/>
    <property type="project" value="UniProtKB-ARBA"/>
</dbReference>
<keyword evidence="11" id="KW-1185">Reference proteome</keyword>
<evidence type="ECO:0000313" key="11">
    <source>
        <dbReference type="Proteomes" id="UP000503336"/>
    </source>
</evidence>
<dbReference type="CDD" id="cd07302">
    <property type="entry name" value="CHD"/>
    <property type="match status" value="1"/>
</dbReference>
<organism evidence="10 11">
    <name type="scientific">Pikeienuella piscinae</name>
    <dbReference type="NCBI Taxonomy" id="2748098"/>
    <lineage>
        <taxon>Bacteria</taxon>
        <taxon>Pseudomonadati</taxon>
        <taxon>Pseudomonadota</taxon>
        <taxon>Alphaproteobacteria</taxon>
        <taxon>Rhodobacterales</taxon>
        <taxon>Paracoccaceae</taxon>
        <taxon>Pikeienuella</taxon>
    </lineage>
</organism>
<keyword evidence="4 7" id="KW-0812">Transmembrane</keyword>
<dbReference type="InterPro" id="IPR003660">
    <property type="entry name" value="HAMP_dom"/>
</dbReference>
<evidence type="ECO:0000256" key="2">
    <source>
        <dbReference type="ARBA" id="ARBA00005381"/>
    </source>
</evidence>
<dbReference type="FunFam" id="3.30.70.1230:FF:000016">
    <property type="entry name" value="Adenylate/guanylate cyclase domain-containing protein"/>
    <property type="match status" value="1"/>
</dbReference>
<keyword evidence="3" id="KW-1003">Cell membrane</keyword>
<evidence type="ECO:0000259" key="8">
    <source>
        <dbReference type="PROSITE" id="PS50125"/>
    </source>
</evidence>
<comment type="subcellular location">
    <subcellularLocation>
        <location evidence="1">Cell envelope</location>
    </subcellularLocation>
</comment>
<keyword evidence="5 7" id="KW-1133">Transmembrane helix</keyword>
<dbReference type="Proteomes" id="UP000503336">
    <property type="component" value="Chromosome"/>
</dbReference>
<dbReference type="RefSeq" id="WP_165097299.1">
    <property type="nucleotide sequence ID" value="NZ_CP049056.1"/>
</dbReference>
<keyword evidence="6 7" id="KW-0472">Membrane</keyword>
<feature type="transmembrane region" description="Helical" evidence="7">
    <location>
        <begin position="395"/>
        <end position="417"/>
    </location>
</feature>
<dbReference type="Gene3D" id="6.10.340.10">
    <property type="match status" value="1"/>
</dbReference>
<evidence type="ECO:0000256" key="4">
    <source>
        <dbReference type="ARBA" id="ARBA00022692"/>
    </source>
</evidence>
<comment type="similarity">
    <text evidence="2">Belongs to the adenylyl cyclase class-3 family.</text>
</comment>
<feature type="domain" description="Guanylate cyclase" evidence="8">
    <location>
        <begin position="499"/>
        <end position="630"/>
    </location>
</feature>
<dbReference type="InterPro" id="IPR029787">
    <property type="entry name" value="Nucleotide_cyclase"/>
</dbReference>
<dbReference type="SMART" id="SM00044">
    <property type="entry name" value="CYCc"/>
    <property type="match status" value="1"/>
</dbReference>
<protein>
    <recommendedName>
        <fullName evidence="12">Adenylate/guanylate cyclase domain-containing protein</fullName>
    </recommendedName>
</protein>
<dbReference type="InterPro" id="IPR050697">
    <property type="entry name" value="Adenylyl/Guanylyl_Cyclase_3/4"/>
</dbReference>
<evidence type="ECO:0008006" key="12">
    <source>
        <dbReference type="Google" id="ProtNLM"/>
    </source>
</evidence>
<dbReference type="GO" id="GO:0035556">
    <property type="term" value="P:intracellular signal transduction"/>
    <property type="evidence" value="ECO:0007669"/>
    <property type="project" value="InterPro"/>
</dbReference>
<evidence type="ECO:0000256" key="3">
    <source>
        <dbReference type="ARBA" id="ARBA00022475"/>
    </source>
</evidence>
<gene>
    <name evidence="10" type="ORF">G5B40_08065</name>
</gene>
<dbReference type="GO" id="GO:0016020">
    <property type="term" value="C:membrane"/>
    <property type="evidence" value="ECO:0007669"/>
    <property type="project" value="InterPro"/>
</dbReference>
<dbReference type="Gene3D" id="3.30.450.20">
    <property type="entry name" value="PAS domain"/>
    <property type="match status" value="1"/>
</dbReference>
<feature type="domain" description="HAMP" evidence="9">
    <location>
        <begin position="419"/>
        <end position="472"/>
    </location>
</feature>
<proteinExistence type="inferred from homology"/>
<dbReference type="PANTHER" id="PTHR43081">
    <property type="entry name" value="ADENYLATE CYCLASE, TERMINAL-DIFFERENTIATION SPECIFIC-RELATED"/>
    <property type="match status" value="1"/>
</dbReference>
<dbReference type="PROSITE" id="PS50125">
    <property type="entry name" value="GUANYLATE_CYCLASE_2"/>
    <property type="match status" value="1"/>
</dbReference>
<dbReference type="SUPFAM" id="SSF55073">
    <property type="entry name" value="Nucleotide cyclase"/>
    <property type="match status" value="1"/>
</dbReference>
<evidence type="ECO:0000259" key="9">
    <source>
        <dbReference type="PROSITE" id="PS50885"/>
    </source>
</evidence>
<dbReference type="Pfam" id="PF00211">
    <property type="entry name" value="Guanylate_cyc"/>
    <property type="match status" value="1"/>
</dbReference>
<dbReference type="PANTHER" id="PTHR43081:SF1">
    <property type="entry name" value="ADENYLATE CYCLASE, TERMINAL-DIFFERENTIATION SPECIFIC"/>
    <property type="match status" value="1"/>
</dbReference>
<evidence type="ECO:0000256" key="1">
    <source>
        <dbReference type="ARBA" id="ARBA00004196"/>
    </source>
</evidence>
<sequence length="761" mass="84332">MRYTKRKYCCLLRFPIRRTVGAKFIERAFGGQADWGRCETMTDTAKPARKRGRVSLRVSLIAIMLGTVALTSAAVHIPWLLVSRQNVADIAGQLNAEIIGGVNREVSSMLDSAIAAQSALHDTLIAGGVDFEDKSTRDRLLFAFLKAHPHFSWVSFGAPNGDFFGAQRRDDIHLRLVESRWNEALGEAARTEVMYLKDGAEFTRTGAELKQNKYYAPDRAWYKRAVWAPGHHVWTDIYIFSDSRKPGLNSAITLENLVTGELLGVITIAIELEQISLYLSELSSVRSGAAFIIDRSGDLIAFSDPGELVQRSRLYDESDLQPLAQSRHPMLQLAQAGFVENGVETDNVTGRQQMTVKAANGERYFLTVAPTVREGWLLGTLIPEADFMGAIEANYIRLALIVAAALFVVGLIALLVSRHLLVRPLQRLAVETGKIAGFNLDDVRMISSPLIEIQALADAVEQMSHGLRSFRRYIPTDLVRTLLQHGGAAEIGGERRTMTIVFMDLQGFTTVSERLGHRVLPVLGDYFGAMTTAIRAQRGTIDKFIGDGVMAFWGAPAHEEDHPALACRAALDCQAAMDKLRAEWTERGLPQLHLRIGVNSGRVVVGNVGSEERLNYTVIGDPVNLAARLEGMNRQFGTGILISQYTYEMVKYDMLARPLESVRVKGKEEAVMVYELLAARDDDGVVAGFEWVQHYEAGFKRYAEGDWSEAARHFRLAIEQRGGDTVSEDYLERTEHHMAVDPAPRILAIGSDSGDGEREPD</sequence>
<evidence type="ECO:0000256" key="7">
    <source>
        <dbReference type="SAM" id="Phobius"/>
    </source>
</evidence>
<evidence type="ECO:0000256" key="5">
    <source>
        <dbReference type="ARBA" id="ARBA00022989"/>
    </source>
</evidence>
<accession>A0A7L5BZX2</accession>
<dbReference type="InterPro" id="IPR001054">
    <property type="entry name" value="A/G_cyclase"/>
</dbReference>
<dbReference type="PROSITE" id="PS50885">
    <property type="entry name" value="HAMP"/>
    <property type="match status" value="1"/>
</dbReference>
<dbReference type="GO" id="GO:0030313">
    <property type="term" value="C:cell envelope"/>
    <property type="evidence" value="ECO:0007669"/>
    <property type="project" value="UniProtKB-SubCell"/>
</dbReference>
<dbReference type="Gene3D" id="3.30.70.1230">
    <property type="entry name" value="Nucleotide cyclase"/>
    <property type="match status" value="1"/>
</dbReference>
<evidence type="ECO:0000313" key="10">
    <source>
        <dbReference type="EMBL" id="QIE55414.1"/>
    </source>
</evidence>
<evidence type="ECO:0000256" key="6">
    <source>
        <dbReference type="ARBA" id="ARBA00023136"/>
    </source>
</evidence>
<dbReference type="EMBL" id="CP049056">
    <property type="protein sequence ID" value="QIE55414.1"/>
    <property type="molecule type" value="Genomic_DNA"/>
</dbReference>
<dbReference type="KEGG" id="hdh:G5B40_08065"/>
<reference evidence="10 11" key="1">
    <citation type="submission" date="2020-02" db="EMBL/GenBank/DDBJ databases">
        <title>complete genome sequence of Rhodobacteraceae bacterium.</title>
        <authorList>
            <person name="Park J."/>
            <person name="Kim Y.-S."/>
            <person name="Kim K.-H."/>
        </authorList>
    </citation>
    <scope>NUCLEOTIDE SEQUENCE [LARGE SCALE GENOMIC DNA]</scope>
    <source>
        <strain evidence="10 11">RR4-56</strain>
    </source>
</reference>
<name>A0A7L5BZX2_9RHOB</name>
<dbReference type="AlphaFoldDB" id="A0A7L5BZX2"/>